<gene>
    <name evidence="1" type="ORF">EI97DRAFT_362864</name>
</gene>
<dbReference type="Pfam" id="PF26639">
    <property type="entry name" value="Het-6_barrel"/>
    <property type="match status" value="1"/>
</dbReference>
<dbReference type="EMBL" id="ML986539">
    <property type="protein sequence ID" value="KAF2271528.1"/>
    <property type="molecule type" value="Genomic_DNA"/>
</dbReference>
<accession>A0A6A6J6D6</accession>
<reference evidence="1" key="1">
    <citation type="journal article" date="2020" name="Stud. Mycol.">
        <title>101 Dothideomycetes genomes: a test case for predicting lifestyles and emergence of pathogens.</title>
        <authorList>
            <person name="Haridas S."/>
            <person name="Albert R."/>
            <person name="Binder M."/>
            <person name="Bloem J."/>
            <person name="Labutti K."/>
            <person name="Salamov A."/>
            <person name="Andreopoulos B."/>
            <person name="Baker S."/>
            <person name="Barry K."/>
            <person name="Bills G."/>
            <person name="Bluhm B."/>
            <person name="Cannon C."/>
            <person name="Castanera R."/>
            <person name="Culley D."/>
            <person name="Daum C."/>
            <person name="Ezra D."/>
            <person name="Gonzalez J."/>
            <person name="Henrissat B."/>
            <person name="Kuo A."/>
            <person name="Liang C."/>
            <person name="Lipzen A."/>
            <person name="Lutzoni F."/>
            <person name="Magnuson J."/>
            <person name="Mondo S."/>
            <person name="Nolan M."/>
            <person name="Ohm R."/>
            <person name="Pangilinan J."/>
            <person name="Park H.-J."/>
            <person name="Ramirez L."/>
            <person name="Alfaro M."/>
            <person name="Sun H."/>
            <person name="Tritt A."/>
            <person name="Yoshinaga Y."/>
            <person name="Zwiers L.-H."/>
            <person name="Turgeon B."/>
            <person name="Goodwin S."/>
            <person name="Spatafora J."/>
            <person name="Crous P."/>
            <person name="Grigoriev I."/>
        </authorList>
    </citation>
    <scope>NUCLEOTIDE SEQUENCE</scope>
    <source>
        <strain evidence="1">CBS 379.55</strain>
    </source>
</reference>
<proteinExistence type="predicted"/>
<dbReference type="RefSeq" id="XP_033649067.1">
    <property type="nucleotide sequence ID" value="XM_033794977.1"/>
</dbReference>
<dbReference type="Proteomes" id="UP000800097">
    <property type="component" value="Unassembled WGS sequence"/>
</dbReference>
<keyword evidence="2" id="KW-1185">Reference proteome</keyword>
<feature type="non-terminal residue" evidence="1">
    <location>
        <position position="1"/>
    </location>
</feature>
<evidence type="ECO:0000313" key="1">
    <source>
        <dbReference type="EMBL" id="KAF2271528.1"/>
    </source>
</evidence>
<name>A0A6A6J6D6_WESOR</name>
<dbReference type="OrthoDB" id="2157530at2759"/>
<organism evidence="1 2">
    <name type="scientific">Westerdykella ornata</name>
    <dbReference type="NCBI Taxonomy" id="318751"/>
    <lineage>
        <taxon>Eukaryota</taxon>
        <taxon>Fungi</taxon>
        <taxon>Dikarya</taxon>
        <taxon>Ascomycota</taxon>
        <taxon>Pezizomycotina</taxon>
        <taxon>Dothideomycetes</taxon>
        <taxon>Pleosporomycetidae</taxon>
        <taxon>Pleosporales</taxon>
        <taxon>Sporormiaceae</taxon>
        <taxon>Westerdykella</taxon>
    </lineage>
</organism>
<feature type="non-terminal residue" evidence="1">
    <location>
        <position position="63"/>
    </location>
</feature>
<evidence type="ECO:0000313" key="2">
    <source>
        <dbReference type="Proteomes" id="UP000800097"/>
    </source>
</evidence>
<sequence>FAANRQYMLSNMGFIGLVPSTARVGDEVALVFGAQTPFVIRKEKNGCFKMIGECYVHGIMMGE</sequence>
<dbReference type="AlphaFoldDB" id="A0A6A6J6D6"/>
<protein>
    <submittedName>
        <fullName evidence="1">Uncharacterized protein</fullName>
    </submittedName>
</protein>
<dbReference type="GeneID" id="54548152"/>